<feature type="region of interest" description="Disordered" evidence="1">
    <location>
        <begin position="41"/>
        <end position="83"/>
    </location>
</feature>
<protein>
    <submittedName>
        <fullName evidence="2">Uncharacterized protein</fullName>
    </submittedName>
</protein>
<dbReference type="EMBL" id="LNQE01000030">
    <property type="protein sequence ID" value="KUG29837.1"/>
    <property type="molecule type" value="Genomic_DNA"/>
</dbReference>
<name>A0A0W8G9P0_9ZZZZ</name>
<proteinExistence type="predicted"/>
<evidence type="ECO:0000256" key="1">
    <source>
        <dbReference type="SAM" id="MobiDB-lite"/>
    </source>
</evidence>
<comment type="caution">
    <text evidence="2">The sequence shown here is derived from an EMBL/GenBank/DDBJ whole genome shotgun (WGS) entry which is preliminary data.</text>
</comment>
<evidence type="ECO:0000313" key="2">
    <source>
        <dbReference type="EMBL" id="KUG29837.1"/>
    </source>
</evidence>
<dbReference type="AlphaFoldDB" id="A0A0W8G9P0"/>
<reference evidence="2" key="1">
    <citation type="journal article" date="2015" name="Proc. Natl. Acad. Sci. U.S.A.">
        <title>Networks of energetic and metabolic interactions define dynamics in microbial communities.</title>
        <authorList>
            <person name="Embree M."/>
            <person name="Liu J.K."/>
            <person name="Al-Bassam M.M."/>
            <person name="Zengler K."/>
        </authorList>
    </citation>
    <scope>NUCLEOTIDE SEQUENCE</scope>
</reference>
<feature type="region of interest" description="Disordered" evidence="1">
    <location>
        <begin position="107"/>
        <end position="169"/>
    </location>
</feature>
<feature type="compositionally biased region" description="Low complexity" evidence="1">
    <location>
        <begin position="140"/>
        <end position="149"/>
    </location>
</feature>
<organism evidence="2">
    <name type="scientific">hydrocarbon metagenome</name>
    <dbReference type="NCBI Taxonomy" id="938273"/>
    <lineage>
        <taxon>unclassified sequences</taxon>
        <taxon>metagenomes</taxon>
        <taxon>ecological metagenomes</taxon>
    </lineage>
</organism>
<accession>A0A0W8G9P0</accession>
<feature type="compositionally biased region" description="Gly residues" evidence="1">
    <location>
        <begin position="126"/>
        <end position="136"/>
    </location>
</feature>
<gene>
    <name evidence="2" type="ORF">ASZ90_000276</name>
</gene>
<sequence>MAFLGCDRGKILEPHQAAQDPPLFGQPLGLHAFNGSLGLQAQAHEPGGQGVHGVLEAGDQPWADGRRDQHIPGSPGLQGGLQGLPGGRVAFDAFLELAHHAAQIAPLDPKRGDQFPHSRLIPALPRGGGQQNGPGRRGVPKLQGQPQKRGQGGGLIRPGGHSRHEGPGVVGGLDQDHFMGDCRVVARNEQVDIFGDGLIPLRRGGHPHLGGLEGRSIEIAEKRPGLPKPHIEPGKLDGRQLELVAVKTGRGRPAVDPAIDIDQGLGPKLGGVDPVLAGIQLHEHDLPGDLPAGKGGEIPRAAVDRPAADPCGRHGAGGQGVEVRGLQRRRTLRSGQIDAHRAVAEKRQRVGVASGLADPQGREKLENEIRRSLAPGGSGPAIPQGGHGVDDLPLEIVPGDRGQLLHDPMPGMFRHRPFRLAARGGLGCVVGRKGECPDGKDGQ</sequence>